<dbReference type="AlphaFoldDB" id="A0A2A9NCT7"/>
<evidence type="ECO:0000313" key="3">
    <source>
        <dbReference type="Proteomes" id="UP000242287"/>
    </source>
</evidence>
<evidence type="ECO:0000313" key="2">
    <source>
        <dbReference type="EMBL" id="PFH45596.1"/>
    </source>
</evidence>
<name>A0A2A9NCT7_9AGAR</name>
<evidence type="ECO:0000256" key="1">
    <source>
        <dbReference type="SAM" id="SignalP"/>
    </source>
</evidence>
<dbReference type="Proteomes" id="UP000242287">
    <property type="component" value="Unassembled WGS sequence"/>
</dbReference>
<keyword evidence="3" id="KW-1185">Reference proteome</keyword>
<keyword evidence="1" id="KW-0732">Signal</keyword>
<proteinExistence type="predicted"/>
<feature type="signal peptide" evidence="1">
    <location>
        <begin position="1"/>
        <end position="19"/>
    </location>
</feature>
<sequence>MFLQTVFFILSAISLGVRAVPVPQADPTVYTVTRVYHTTTDVPPYLIDATTTEVWTVTPTPTPTS</sequence>
<protein>
    <submittedName>
        <fullName evidence="2">Uncharacterized protein</fullName>
    </submittedName>
</protein>
<organism evidence="2 3">
    <name type="scientific">Amanita thiersii Skay4041</name>
    <dbReference type="NCBI Taxonomy" id="703135"/>
    <lineage>
        <taxon>Eukaryota</taxon>
        <taxon>Fungi</taxon>
        <taxon>Dikarya</taxon>
        <taxon>Basidiomycota</taxon>
        <taxon>Agaricomycotina</taxon>
        <taxon>Agaricomycetes</taxon>
        <taxon>Agaricomycetidae</taxon>
        <taxon>Agaricales</taxon>
        <taxon>Pluteineae</taxon>
        <taxon>Amanitaceae</taxon>
        <taxon>Amanita</taxon>
    </lineage>
</organism>
<reference evidence="2 3" key="1">
    <citation type="submission" date="2014-02" db="EMBL/GenBank/DDBJ databases">
        <title>Transposable element dynamics among asymbiotic and ectomycorrhizal Amanita fungi.</title>
        <authorList>
            <consortium name="DOE Joint Genome Institute"/>
            <person name="Hess J."/>
            <person name="Skrede I."/>
            <person name="Wolfe B."/>
            <person name="LaButti K."/>
            <person name="Ohm R.A."/>
            <person name="Grigoriev I.V."/>
            <person name="Pringle A."/>
        </authorList>
    </citation>
    <scope>NUCLEOTIDE SEQUENCE [LARGE SCALE GENOMIC DNA]</scope>
    <source>
        <strain evidence="2 3">SKay4041</strain>
    </source>
</reference>
<feature type="chain" id="PRO_5013151622" evidence="1">
    <location>
        <begin position="20"/>
        <end position="65"/>
    </location>
</feature>
<gene>
    <name evidence="2" type="ORF">AMATHDRAFT_8948</name>
</gene>
<dbReference type="EMBL" id="KZ302332">
    <property type="protein sequence ID" value="PFH45596.1"/>
    <property type="molecule type" value="Genomic_DNA"/>
</dbReference>
<accession>A0A2A9NCT7</accession>